<feature type="compositionally biased region" description="Basic residues" evidence="1">
    <location>
        <begin position="177"/>
        <end position="186"/>
    </location>
</feature>
<feature type="compositionally biased region" description="Low complexity" evidence="1">
    <location>
        <begin position="102"/>
        <end position="115"/>
    </location>
</feature>
<evidence type="ECO:0000313" key="3">
    <source>
        <dbReference type="Proteomes" id="UP000195402"/>
    </source>
</evidence>
<dbReference type="InParanoid" id="A0A200QLS0"/>
<protein>
    <submittedName>
        <fullName evidence="2">Uncharacterized protein</fullName>
    </submittedName>
</protein>
<name>A0A200QLS0_MACCD</name>
<comment type="caution">
    <text evidence="2">The sequence shown here is derived from an EMBL/GenBank/DDBJ whole genome shotgun (WGS) entry which is preliminary data.</text>
</comment>
<feature type="region of interest" description="Disordered" evidence="1">
    <location>
        <begin position="1"/>
        <end position="23"/>
    </location>
</feature>
<evidence type="ECO:0000313" key="2">
    <source>
        <dbReference type="EMBL" id="OVA11446.1"/>
    </source>
</evidence>
<sequence length="224" mass="25402">MASVQLQRPISEDQTNLQSNQVQKPCDCEEANKLQSNQVQNPCDVANKLQSNQVQKPCEEANKLQSSPKCGEQNAGSKMKVVTMEMMKEMKERMHLQHHANQTQQHQSLSHTHVVQAEHQIKHDSICSKDGKTGHVSEKAKKDKTLKKEKGEFLGKKNEQGHFTLCKSPKTKDKKEKKDKKKKKKNKDKDDGTSSSSSSSSSSESDDDAHEKKKKQDKEKKKHK</sequence>
<evidence type="ECO:0000256" key="1">
    <source>
        <dbReference type="SAM" id="MobiDB-lite"/>
    </source>
</evidence>
<feature type="compositionally biased region" description="Basic and acidic residues" evidence="1">
    <location>
        <begin position="119"/>
        <end position="160"/>
    </location>
</feature>
<dbReference type="AlphaFoldDB" id="A0A200QLS0"/>
<proteinExistence type="predicted"/>
<feature type="region of interest" description="Disordered" evidence="1">
    <location>
        <begin position="94"/>
        <end position="224"/>
    </location>
</feature>
<feature type="region of interest" description="Disordered" evidence="1">
    <location>
        <begin position="57"/>
        <end position="78"/>
    </location>
</feature>
<reference evidence="2 3" key="1">
    <citation type="journal article" date="2017" name="Mol. Plant">
        <title>The Genome of Medicinal Plant Macleaya cordata Provides New Insights into Benzylisoquinoline Alkaloids Metabolism.</title>
        <authorList>
            <person name="Liu X."/>
            <person name="Liu Y."/>
            <person name="Huang P."/>
            <person name="Ma Y."/>
            <person name="Qing Z."/>
            <person name="Tang Q."/>
            <person name="Cao H."/>
            <person name="Cheng P."/>
            <person name="Zheng Y."/>
            <person name="Yuan Z."/>
            <person name="Zhou Y."/>
            <person name="Liu J."/>
            <person name="Tang Z."/>
            <person name="Zhuo Y."/>
            <person name="Zhang Y."/>
            <person name="Yu L."/>
            <person name="Huang J."/>
            <person name="Yang P."/>
            <person name="Peng Q."/>
            <person name="Zhang J."/>
            <person name="Jiang W."/>
            <person name="Zhang Z."/>
            <person name="Lin K."/>
            <person name="Ro D.K."/>
            <person name="Chen X."/>
            <person name="Xiong X."/>
            <person name="Shang Y."/>
            <person name="Huang S."/>
            <person name="Zeng J."/>
        </authorList>
    </citation>
    <scope>NUCLEOTIDE SEQUENCE [LARGE SCALE GENOMIC DNA]</scope>
    <source>
        <strain evidence="3">cv. BLH2017</strain>
        <tissue evidence="2">Root</tissue>
    </source>
</reference>
<keyword evidence="3" id="KW-1185">Reference proteome</keyword>
<accession>A0A200QLS0</accession>
<feature type="compositionally biased region" description="Basic and acidic residues" evidence="1">
    <location>
        <begin position="209"/>
        <end position="224"/>
    </location>
</feature>
<feature type="compositionally biased region" description="Low complexity" evidence="1">
    <location>
        <begin position="193"/>
        <end position="203"/>
    </location>
</feature>
<gene>
    <name evidence="2" type="ORF">BVC80_9001g22</name>
</gene>
<dbReference type="EMBL" id="MVGT01001695">
    <property type="protein sequence ID" value="OVA11446.1"/>
    <property type="molecule type" value="Genomic_DNA"/>
</dbReference>
<organism evidence="2 3">
    <name type="scientific">Macleaya cordata</name>
    <name type="common">Five-seeded plume-poppy</name>
    <name type="synonym">Bocconia cordata</name>
    <dbReference type="NCBI Taxonomy" id="56857"/>
    <lineage>
        <taxon>Eukaryota</taxon>
        <taxon>Viridiplantae</taxon>
        <taxon>Streptophyta</taxon>
        <taxon>Embryophyta</taxon>
        <taxon>Tracheophyta</taxon>
        <taxon>Spermatophyta</taxon>
        <taxon>Magnoliopsida</taxon>
        <taxon>Ranunculales</taxon>
        <taxon>Papaveraceae</taxon>
        <taxon>Papaveroideae</taxon>
        <taxon>Macleaya</taxon>
    </lineage>
</organism>
<dbReference type="Proteomes" id="UP000195402">
    <property type="component" value="Unassembled WGS sequence"/>
</dbReference>